<keyword evidence="1" id="KW-0378">Hydrolase</keyword>
<dbReference type="KEGG" id="hsn:DV733_03695"/>
<dbReference type="InterPro" id="IPR050583">
    <property type="entry name" value="Mycobacterial_A85_antigen"/>
</dbReference>
<evidence type="ECO:0000313" key="2">
    <source>
        <dbReference type="Proteomes" id="UP000296706"/>
    </source>
</evidence>
<sequence length="279" mass="31098">MAQLSWHPYDGGPDSTVAGDVRVSDSLDVPYLDLERELLAYLPPRYAESDRDYPVVYMHDGQNVFDEATSNDGEWEVDETMQRLAPDLEAIVIAIPNAGEHRTIEYSPFFDASALPEEERDRYGGVDSCGEAYAEWLVETVVPLVEDSFRVSEDRSDRGVFGSSMGGLMSLYSLFRDPDVFGFAGAMSPAAGGPWAGIFDYIESTGYVDARLYVDVGGDEFPDNPERSERFEAGAARLVALLEDIGYDEQLRYVHEPGAIHHEDAWGRRFPEAIRFLLG</sequence>
<dbReference type="EMBL" id="CP031310">
    <property type="protein sequence ID" value="QCC50392.1"/>
    <property type="molecule type" value="Genomic_DNA"/>
</dbReference>
<dbReference type="GeneID" id="39846938"/>
<protein>
    <submittedName>
        <fullName evidence="1">Alpha/beta hydrolase</fullName>
    </submittedName>
</protein>
<name>A0A4D6HBG3_9EURY</name>
<gene>
    <name evidence="1" type="ORF">DV733_03695</name>
</gene>
<dbReference type="AlphaFoldDB" id="A0A4D6HBG3"/>
<reference evidence="1 2" key="1">
    <citation type="journal article" date="2019" name="Nat. Commun.">
        <title>A new type of DNA phosphorothioation-based antiviral system in archaea.</title>
        <authorList>
            <person name="Xiong L."/>
            <person name="Liu S."/>
            <person name="Chen S."/>
            <person name="Xiao Y."/>
            <person name="Zhu B."/>
            <person name="Gao Y."/>
            <person name="Zhang Y."/>
            <person name="Chen B."/>
            <person name="Luo J."/>
            <person name="Deng Z."/>
            <person name="Chen X."/>
            <person name="Wang L."/>
            <person name="Chen S."/>
        </authorList>
    </citation>
    <scope>NUCLEOTIDE SEQUENCE [LARGE SCALE GENOMIC DNA]</scope>
    <source>
        <strain evidence="1 2">CBA1105</strain>
    </source>
</reference>
<proteinExistence type="predicted"/>
<dbReference type="STRING" id="1457250.GCA_000755225_03037"/>
<dbReference type="InterPro" id="IPR000801">
    <property type="entry name" value="Esterase-like"/>
</dbReference>
<dbReference type="Gene3D" id="3.40.50.1820">
    <property type="entry name" value="alpha/beta hydrolase"/>
    <property type="match status" value="1"/>
</dbReference>
<dbReference type="InterPro" id="IPR029058">
    <property type="entry name" value="AB_hydrolase_fold"/>
</dbReference>
<dbReference type="OrthoDB" id="97615at2157"/>
<dbReference type="SUPFAM" id="SSF53474">
    <property type="entry name" value="alpha/beta-Hydrolases"/>
    <property type="match status" value="1"/>
</dbReference>
<dbReference type="GO" id="GO:0016787">
    <property type="term" value="F:hydrolase activity"/>
    <property type="evidence" value="ECO:0007669"/>
    <property type="project" value="UniProtKB-KW"/>
</dbReference>
<dbReference type="Pfam" id="PF00756">
    <property type="entry name" value="Esterase"/>
    <property type="match status" value="1"/>
</dbReference>
<dbReference type="PANTHER" id="PTHR48098">
    <property type="entry name" value="ENTEROCHELIN ESTERASE-RELATED"/>
    <property type="match status" value="1"/>
</dbReference>
<keyword evidence="2" id="KW-1185">Reference proteome</keyword>
<evidence type="ECO:0000313" key="1">
    <source>
        <dbReference type="EMBL" id="QCC50392.1"/>
    </source>
</evidence>
<dbReference type="PANTHER" id="PTHR48098:SF6">
    <property type="entry name" value="FERRI-BACILLIBACTIN ESTERASE BESA"/>
    <property type="match status" value="1"/>
</dbReference>
<organism evidence="1 2">
    <name type="scientific">Halapricum salinum</name>
    <dbReference type="NCBI Taxonomy" id="1457250"/>
    <lineage>
        <taxon>Archaea</taxon>
        <taxon>Methanobacteriati</taxon>
        <taxon>Methanobacteriota</taxon>
        <taxon>Stenosarchaea group</taxon>
        <taxon>Halobacteria</taxon>
        <taxon>Halobacteriales</taxon>
        <taxon>Haloarculaceae</taxon>
        <taxon>Halapricum</taxon>
    </lineage>
</organism>
<accession>A0A4D6HBG3</accession>
<dbReference type="RefSeq" id="WP_049993839.1">
    <property type="nucleotide sequence ID" value="NZ_CP031310.1"/>
</dbReference>
<dbReference type="Proteomes" id="UP000296706">
    <property type="component" value="Chromosome"/>
</dbReference>